<comment type="caution">
    <text evidence="2">The sequence shown here is derived from an EMBL/GenBank/DDBJ whole genome shotgun (WGS) entry which is preliminary data.</text>
</comment>
<dbReference type="Proteomes" id="UP000472355">
    <property type="component" value="Unassembled WGS sequence"/>
</dbReference>
<reference evidence="2 3" key="1">
    <citation type="submission" date="2019-02" db="EMBL/GenBank/DDBJ databases">
        <title>Genome sequencing of Clostridium botulinum clinical isolates.</title>
        <authorList>
            <person name="Brunt J."/>
            <person name="Van Vliet A.H.M."/>
            <person name="Stringer S.C."/>
            <person name="Grant K.A."/>
            <person name="Carter A.C."/>
            <person name="Peck M.W."/>
        </authorList>
    </citation>
    <scope>NUCLEOTIDE SEQUENCE [LARGE SCALE GENOMIC DNA]</scope>
    <source>
        <strain evidence="2 3">H113700579</strain>
    </source>
</reference>
<name>A0A6M0SUA9_CLOBO</name>
<dbReference type="Pfam" id="PF01381">
    <property type="entry name" value="HTH_3"/>
    <property type="match status" value="1"/>
</dbReference>
<dbReference type="InterPro" id="IPR001387">
    <property type="entry name" value="Cro/C1-type_HTH"/>
</dbReference>
<dbReference type="GO" id="GO:0003677">
    <property type="term" value="F:DNA binding"/>
    <property type="evidence" value="ECO:0007669"/>
    <property type="project" value="InterPro"/>
</dbReference>
<dbReference type="RefSeq" id="WP_222630130.1">
    <property type="nucleotide sequence ID" value="NZ_JACBDB010000011.1"/>
</dbReference>
<dbReference type="SMART" id="SM00530">
    <property type="entry name" value="HTH_XRE"/>
    <property type="match status" value="1"/>
</dbReference>
<evidence type="ECO:0000259" key="1">
    <source>
        <dbReference type="PROSITE" id="PS50943"/>
    </source>
</evidence>
<dbReference type="InterPro" id="IPR010982">
    <property type="entry name" value="Lambda_DNA-bd_dom_sf"/>
</dbReference>
<sequence>MKKTIAKAIKEYRLSHGLTQLDIAIKSGKSIRSIKRYEKGDMIPSINTLEAIFDKPIQNMLYSNLIMED</sequence>
<feature type="domain" description="HTH cro/C1-type" evidence="1">
    <location>
        <begin position="9"/>
        <end position="52"/>
    </location>
</feature>
<proteinExistence type="predicted"/>
<dbReference type="CDD" id="cd00093">
    <property type="entry name" value="HTH_XRE"/>
    <property type="match status" value="1"/>
</dbReference>
<gene>
    <name evidence="2" type="ORF">EXM65_15450</name>
</gene>
<accession>A0A6M0SUA9</accession>
<protein>
    <submittedName>
        <fullName evidence="2">XRE family transcriptional regulator</fullName>
    </submittedName>
</protein>
<dbReference type="EMBL" id="SGKU01000054">
    <property type="protein sequence ID" value="NFA43924.1"/>
    <property type="molecule type" value="Genomic_DNA"/>
</dbReference>
<evidence type="ECO:0000313" key="3">
    <source>
        <dbReference type="Proteomes" id="UP000472355"/>
    </source>
</evidence>
<dbReference type="Gene3D" id="1.10.260.40">
    <property type="entry name" value="lambda repressor-like DNA-binding domains"/>
    <property type="match status" value="1"/>
</dbReference>
<organism evidence="2 3">
    <name type="scientific">Clostridium botulinum</name>
    <dbReference type="NCBI Taxonomy" id="1491"/>
    <lineage>
        <taxon>Bacteria</taxon>
        <taxon>Bacillati</taxon>
        <taxon>Bacillota</taxon>
        <taxon>Clostridia</taxon>
        <taxon>Eubacteriales</taxon>
        <taxon>Clostridiaceae</taxon>
        <taxon>Clostridium</taxon>
    </lineage>
</organism>
<dbReference type="AlphaFoldDB" id="A0A6M0SUA9"/>
<evidence type="ECO:0000313" key="2">
    <source>
        <dbReference type="EMBL" id="NFA43924.1"/>
    </source>
</evidence>
<dbReference type="PROSITE" id="PS50943">
    <property type="entry name" value="HTH_CROC1"/>
    <property type="match status" value="1"/>
</dbReference>
<dbReference type="SUPFAM" id="SSF47413">
    <property type="entry name" value="lambda repressor-like DNA-binding domains"/>
    <property type="match status" value="1"/>
</dbReference>